<evidence type="ECO:0000256" key="5">
    <source>
        <dbReference type="ARBA" id="ARBA00022729"/>
    </source>
</evidence>
<dbReference type="PANTHER" id="PTHR30069">
    <property type="entry name" value="TONB-DEPENDENT OUTER MEMBRANE RECEPTOR"/>
    <property type="match status" value="1"/>
</dbReference>
<feature type="chain" id="PRO_5017612468" evidence="13">
    <location>
        <begin position="22"/>
        <end position="702"/>
    </location>
</feature>
<organism evidence="16 17">
    <name type="scientific">Acinetobacter chinensis</name>
    <dbReference type="NCBI Taxonomy" id="2004650"/>
    <lineage>
        <taxon>Bacteria</taxon>
        <taxon>Pseudomonadati</taxon>
        <taxon>Pseudomonadota</taxon>
        <taxon>Gammaproteobacteria</taxon>
        <taxon>Moraxellales</taxon>
        <taxon>Moraxellaceae</taxon>
        <taxon>Acinetobacter</taxon>
    </lineage>
</organism>
<proteinExistence type="inferred from homology"/>
<dbReference type="Pfam" id="PF00593">
    <property type="entry name" value="TonB_dep_Rec_b-barrel"/>
    <property type="match status" value="1"/>
</dbReference>
<dbReference type="InterPro" id="IPR036942">
    <property type="entry name" value="Beta-barrel_TonB_sf"/>
</dbReference>
<gene>
    <name evidence="16" type="ORF">CDG60_03860</name>
</gene>
<dbReference type="InterPro" id="IPR000531">
    <property type="entry name" value="Beta-barrel_TonB"/>
</dbReference>
<name>A0A3B7LSJ9_9GAMM</name>
<dbReference type="InterPro" id="IPR039426">
    <property type="entry name" value="TonB-dep_rcpt-like"/>
</dbReference>
<keyword evidence="16" id="KW-0675">Receptor</keyword>
<dbReference type="Proteomes" id="UP000263753">
    <property type="component" value="Chromosome"/>
</dbReference>
<comment type="similarity">
    <text evidence="9 11">Belongs to the TonB-dependent receptor family.</text>
</comment>
<dbReference type="PROSITE" id="PS01156">
    <property type="entry name" value="TONB_DEPENDENT_REC_2"/>
    <property type="match status" value="1"/>
</dbReference>
<evidence type="ECO:0000256" key="6">
    <source>
        <dbReference type="ARBA" id="ARBA00023077"/>
    </source>
</evidence>
<evidence type="ECO:0000256" key="3">
    <source>
        <dbReference type="ARBA" id="ARBA00022452"/>
    </source>
</evidence>
<keyword evidence="4 9" id="KW-0812">Transmembrane</keyword>
<feature type="short sequence motif" description="TonB C-terminal box" evidence="10">
    <location>
        <begin position="685"/>
        <end position="702"/>
    </location>
</feature>
<feature type="domain" description="TonB-dependent receptor-like beta-barrel" evidence="14">
    <location>
        <begin position="317"/>
        <end position="672"/>
    </location>
</feature>
<keyword evidence="8 9" id="KW-0998">Cell outer membrane</keyword>
<dbReference type="PROSITE" id="PS52016">
    <property type="entry name" value="TONB_DEPENDENT_REC_3"/>
    <property type="match status" value="1"/>
</dbReference>
<evidence type="ECO:0000256" key="9">
    <source>
        <dbReference type="PROSITE-ProRule" id="PRU01360"/>
    </source>
</evidence>
<evidence type="ECO:0000313" key="16">
    <source>
        <dbReference type="EMBL" id="AXY55800.1"/>
    </source>
</evidence>
<dbReference type="NCBIfam" id="NF038289">
    <property type="entry name" value="Zn_piracy_ZnuD"/>
    <property type="match status" value="1"/>
</dbReference>
<evidence type="ECO:0000256" key="7">
    <source>
        <dbReference type="ARBA" id="ARBA00023136"/>
    </source>
</evidence>
<sequence length="702" mass="78693">MFYKNLITLSIFAMIAQAVFADEPSRQAQQLETLRFKAHPLEQSAADFAVADTVLKHQQLQEKGVTIGDAVGQEAGIYSNQFGSGSSRPVIRGQDGVRAKVLQNTADVMDASALSPDHAVTVDPVLAKQVEVIRGPSTLLYSAGTVGGLVNVTDQKIPTQMPEKGYEGQVGLRYNSGSDEKLAAASVTAALGDQFAVHVEGLKRKANDYIAPGYVTEHMHESEDASGNHIHELHSEKHRRVSNTFAEGESTGLGLSWIHDRGFVGVSYSRREDQYGLPGHSHEYESCHPHDDHLHCDGHSDHADGHDHSAHAHDEEDHAGPWVDLKSERYDFRTELNQPFAGFEKLRVHAGYTDYKHDELEENEVATTFKSKGYDARLELVHNPVADWEGVLGMQYSQQKLNITGEESFLDQNKTQKWGLFALEHKQFGDFHVELGTRLDQQKIQIDSDLKNYDDYALSYSGAVNWAFIPSYKLSLNASHQERLPLAQELYAEGKHLATNTYERGNENLDAEKSDNLEIGLHYEGDQLKWHTHLYHNWFNNYIYAATTYAYENFRLVDYTQDKAKFYGIEAEASYAFNPVFTLGLSGDYVRGKIDGINAPRVPGGRIGTRADVKFTDGWSGQAEFYHAFKQDKIAVWESETDGYNMLNMGVSYAGKFSQGNDYRMYFRANNLLDDQVYSHTSFLSSIPQVGRNFTVGVELGF</sequence>
<evidence type="ECO:0000259" key="15">
    <source>
        <dbReference type="Pfam" id="PF07715"/>
    </source>
</evidence>
<evidence type="ECO:0000256" key="2">
    <source>
        <dbReference type="ARBA" id="ARBA00022448"/>
    </source>
</evidence>
<dbReference type="GO" id="GO:0009279">
    <property type="term" value="C:cell outer membrane"/>
    <property type="evidence" value="ECO:0007669"/>
    <property type="project" value="UniProtKB-SubCell"/>
</dbReference>
<protein>
    <submittedName>
        <fullName evidence="16">TonB-dependent receptor</fullName>
    </submittedName>
</protein>
<keyword evidence="6 11" id="KW-0798">TonB box</keyword>
<dbReference type="PANTHER" id="PTHR30069:SF40">
    <property type="entry name" value="TONB-DEPENDENT RECEPTOR NMB0964-RELATED"/>
    <property type="match status" value="1"/>
</dbReference>
<evidence type="ECO:0000256" key="13">
    <source>
        <dbReference type="SAM" id="SignalP"/>
    </source>
</evidence>
<feature type="signal peptide" evidence="13">
    <location>
        <begin position="1"/>
        <end position="21"/>
    </location>
</feature>
<feature type="domain" description="TonB-dependent receptor plug" evidence="15">
    <location>
        <begin position="47"/>
        <end position="148"/>
    </location>
</feature>
<accession>A0A3B7LSJ9</accession>
<dbReference type="AlphaFoldDB" id="A0A3B7LSJ9"/>
<dbReference type="InterPro" id="IPR037066">
    <property type="entry name" value="Plug_dom_sf"/>
</dbReference>
<reference evidence="17" key="1">
    <citation type="submission" date="2018-09" db="EMBL/GenBank/DDBJ databases">
        <title>The complete genome of Acinetobacter sp. strain WCHAc010005.</title>
        <authorList>
            <person name="Hu Y."/>
            <person name="Long H."/>
            <person name="Feng Y."/>
            <person name="Zong Z."/>
        </authorList>
    </citation>
    <scope>NUCLEOTIDE SEQUENCE [LARGE SCALE GENOMIC DNA]</scope>
    <source>
        <strain evidence="17">WCHAc010005</strain>
    </source>
</reference>
<dbReference type="Gene3D" id="2.170.130.10">
    <property type="entry name" value="TonB-dependent receptor, plug domain"/>
    <property type="match status" value="1"/>
</dbReference>
<evidence type="ECO:0000256" key="10">
    <source>
        <dbReference type="PROSITE-ProRule" id="PRU10144"/>
    </source>
</evidence>
<dbReference type="InterPro" id="IPR012910">
    <property type="entry name" value="Plug_dom"/>
</dbReference>
<dbReference type="EMBL" id="CP032134">
    <property type="protein sequence ID" value="AXY55800.1"/>
    <property type="molecule type" value="Genomic_DNA"/>
</dbReference>
<dbReference type="RefSeq" id="WP_087513157.1">
    <property type="nucleotide sequence ID" value="NZ_CP032134.1"/>
</dbReference>
<evidence type="ECO:0000313" key="17">
    <source>
        <dbReference type="Proteomes" id="UP000263753"/>
    </source>
</evidence>
<dbReference type="KEGG" id="achi:CDG60_03860"/>
<evidence type="ECO:0000256" key="1">
    <source>
        <dbReference type="ARBA" id="ARBA00004571"/>
    </source>
</evidence>
<dbReference type="GO" id="GO:0044718">
    <property type="term" value="P:siderophore transmembrane transport"/>
    <property type="evidence" value="ECO:0007669"/>
    <property type="project" value="TreeGrafter"/>
</dbReference>
<evidence type="ECO:0000259" key="14">
    <source>
        <dbReference type="Pfam" id="PF00593"/>
    </source>
</evidence>
<evidence type="ECO:0000256" key="8">
    <source>
        <dbReference type="ARBA" id="ARBA00023237"/>
    </source>
</evidence>
<keyword evidence="2 9" id="KW-0813">Transport</keyword>
<evidence type="ECO:0000256" key="12">
    <source>
        <dbReference type="SAM" id="MobiDB-lite"/>
    </source>
</evidence>
<dbReference type="GO" id="GO:0015344">
    <property type="term" value="F:siderophore uptake transmembrane transporter activity"/>
    <property type="evidence" value="ECO:0007669"/>
    <property type="project" value="TreeGrafter"/>
</dbReference>
<feature type="region of interest" description="Disordered" evidence="12">
    <location>
        <begin position="298"/>
        <end position="319"/>
    </location>
</feature>
<dbReference type="SUPFAM" id="SSF56935">
    <property type="entry name" value="Porins"/>
    <property type="match status" value="1"/>
</dbReference>
<keyword evidence="7 9" id="KW-0472">Membrane</keyword>
<dbReference type="InterPro" id="IPR049843">
    <property type="entry name" value="ZnuD"/>
</dbReference>
<comment type="subcellular location">
    <subcellularLocation>
        <location evidence="1 9">Cell outer membrane</location>
        <topology evidence="1 9">Multi-pass membrane protein</topology>
    </subcellularLocation>
</comment>
<keyword evidence="5 13" id="KW-0732">Signal</keyword>
<evidence type="ECO:0000256" key="4">
    <source>
        <dbReference type="ARBA" id="ARBA00022692"/>
    </source>
</evidence>
<evidence type="ECO:0000256" key="11">
    <source>
        <dbReference type="RuleBase" id="RU003357"/>
    </source>
</evidence>
<dbReference type="Pfam" id="PF07715">
    <property type="entry name" value="Plug"/>
    <property type="match status" value="1"/>
</dbReference>
<keyword evidence="3 9" id="KW-1134">Transmembrane beta strand</keyword>
<dbReference type="InterPro" id="IPR010917">
    <property type="entry name" value="TonB_rcpt_CS"/>
</dbReference>
<dbReference type="Gene3D" id="2.40.170.20">
    <property type="entry name" value="TonB-dependent receptor, beta-barrel domain"/>
    <property type="match status" value="1"/>
</dbReference>